<evidence type="ECO:0000313" key="2">
    <source>
        <dbReference type="Proteomes" id="UP001157947"/>
    </source>
</evidence>
<keyword evidence="2" id="KW-1185">Reference proteome</keyword>
<dbReference type="EMBL" id="FXTX01000026">
    <property type="protein sequence ID" value="SMP22504.1"/>
    <property type="molecule type" value="Genomic_DNA"/>
</dbReference>
<accession>A0AA46AFP6</accession>
<organism evidence="1 2">
    <name type="scientific">Venenivibrio stagnispumantis</name>
    <dbReference type="NCBI Taxonomy" id="407998"/>
    <lineage>
        <taxon>Bacteria</taxon>
        <taxon>Pseudomonadati</taxon>
        <taxon>Aquificota</taxon>
        <taxon>Aquificia</taxon>
        <taxon>Aquificales</taxon>
        <taxon>Hydrogenothermaceae</taxon>
        <taxon>Venenivibrio</taxon>
    </lineage>
</organism>
<proteinExistence type="predicted"/>
<dbReference type="Proteomes" id="UP001157947">
    <property type="component" value="Unassembled WGS sequence"/>
</dbReference>
<protein>
    <submittedName>
        <fullName evidence="1">Uncharacterized protein</fullName>
    </submittedName>
</protein>
<name>A0AA46AFP6_9AQUI</name>
<evidence type="ECO:0000313" key="1">
    <source>
        <dbReference type="EMBL" id="SMP22504.1"/>
    </source>
</evidence>
<sequence length="122" mass="14316">MDIYPNIHNLISAKSNLATKNLSLQHLYKVIKKDKFLILKSGNFLILNRVFFNFKKGSIFGYNPNIHKHYTPMQFLLKNFLLYQSLLCKSIVKIIALQIVRTRTILRKLPLTSVRKKNQLNN</sequence>
<comment type="caution">
    <text evidence="1">The sequence shown here is derived from an EMBL/GenBank/DDBJ whole genome shotgun (WGS) entry which is preliminary data.</text>
</comment>
<reference evidence="1" key="1">
    <citation type="submission" date="2017-05" db="EMBL/GenBank/DDBJ databases">
        <authorList>
            <person name="Varghese N."/>
            <person name="Submissions S."/>
        </authorList>
    </citation>
    <scope>NUCLEOTIDE SEQUENCE</scope>
    <source>
        <strain evidence="1">DSM 18763</strain>
    </source>
</reference>
<gene>
    <name evidence="1" type="ORF">SAMN06264868_1267</name>
</gene>
<dbReference type="AlphaFoldDB" id="A0AA46AFP6"/>